<reference evidence="6 7" key="1">
    <citation type="submission" date="2018-03" db="EMBL/GenBank/DDBJ databases">
        <authorList>
            <person name="Keele B.F."/>
        </authorList>
    </citation>
    <scope>NUCLEOTIDE SEQUENCE [LARGE SCALE GENOMIC DNA]</scope>
    <source>
        <strain evidence="6 7">AU19729</strain>
    </source>
</reference>
<evidence type="ECO:0000259" key="5">
    <source>
        <dbReference type="PROSITE" id="PS50931"/>
    </source>
</evidence>
<evidence type="ECO:0000313" key="6">
    <source>
        <dbReference type="EMBL" id="PRF63016.1"/>
    </source>
</evidence>
<gene>
    <name evidence="6" type="ORF">C6Q15_08800</name>
</gene>
<feature type="domain" description="HTH lysR-type" evidence="5">
    <location>
        <begin position="10"/>
        <end position="69"/>
    </location>
</feature>
<keyword evidence="3" id="KW-0238">DNA-binding</keyword>
<dbReference type="InterPro" id="IPR036388">
    <property type="entry name" value="WH-like_DNA-bd_sf"/>
</dbReference>
<dbReference type="PANTHER" id="PTHR30346">
    <property type="entry name" value="TRANSCRIPTIONAL DUAL REGULATOR HCAR-RELATED"/>
    <property type="match status" value="1"/>
</dbReference>
<dbReference type="PRINTS" id="PR00039">
    <property type="entry name" value="HTHLYSR"/>
</dbReference>
<accession>A0A2S9MUZ7</accession>
<evidence type="ECO:0000256" key="1">
    <source>
        <dbReference type="ARBA" id="ARBA00009437"/>
    </source>
</evidence>
<evidence type="ECO:0000256" key="4">
    <source>
        <dbReference type="ARBA" id="ARBA00023163"/>
    </source>
</evidence>
<dbReference type="GO" id="GO:0003677">
    <property type="term" value="F:DNA binding"/>
    <property type="evidence" value="ECO:0007669"/>
    <property type="project" value="UniProtKB-KW"/>
</dbReference>
<organism evidence="6 7">
    <name type="scientific">Burkholderia multivorans</name>
    <dbReference type="NCBI Taxonomy" id="87883"/>
    <lineage>
        <taxon>Bacteria</taxon>
        <taxon>Pseudomonadati</taxon>
        <taxon>Pseudomonadota</taxon>
        <taxon>Betaproteobacteria</taxon>
        <taxon>Burkholderiales</taxon>
        <taxon>Burkholderiaceae</taxon>
        <taxon>Burkholderia</taxon>
        <taxon>Burkholderia cepacia complex</taxon>
    </lineage>
</organism>
<dbReference type="Pfam" id="PF00126">
    <property type="entry name" value="HTH_1"/>
    <property type="match status" value="1"/>
</dbReference>
<dbReference type="InterPro" id="IPR000847">
    <property type="entry name" value="LysR_HTH_N"/>
</dbReference>
<sequence length="126" mass="14181">MNPSTRPTQFNWNLLRAFAEIARYRSITEAAHALGVQRPTVSQKITELEKILGLSLMERRSGSDGFRLTPYGRRLRMIVSRFDQELAALRGQPDRSPSMLDAADILGHVEDAMAALKRAADTLRRS</sequence>
<keyword evidence="4" id="KW-0804">Transcription</keyword>
<dbReference type="RefSeq" id="WP_060151399.1">
    <property type="nucleotide sequence ID" value="NZ_CAJHCJ010000043.1"/>
</dbReference>
<dbReference type="GO" id="GO:0003700">
    <property type="term" value="F:DNA-binding transcription factor activity"/>
    <property type="evidence" value="ECO:0007669"/>
    <property type="project" value="InterPro"/>
</dbReference>
<dbReference type="SUPFAM" id="SSF46785">
    <property type="entry name" value="Winged helix' DNA-binding domain"/>
    <property type="match status" value="1"/>
</dbReference>
<evidence type="ECO:0000313" key="7">
    <source>
        <dbReference type="Proteomes" id="UP000238982"/>
    </source>
</evidence>
<dbReference type="PROSITE" id="PS50931">
    <property type="entry name" value="HTH_LYSR"/>
    <property type="match status" value="1"/>
</dbReference>
<comment type="caution">
    <text evidence="6">The sequence shown here is derived from an EMBL/GenBank/DDBJ whole genome shotgun (WGS) entry which is preliminary data.</text>
</comment>
<dbReference type="InterPro" id="IPR036390">
    <property type="entry name" value="WH_DNA-bd_sf"/>
</dbReference>
<comment type="similarity">
    <text evidence="1">Belongs to the LysR transcriptional regulatory family.</text>
</comment>
<protein>
    <submittedName>
        <fullName evidence="6">LysR family transcriptional regulator</fullName>
    </submittedName>
</protein>
<dbReference type="Gene3D" id="1.10.10.10">
    <property type="entry name" value="Winged helix-like DNA-binding domain superfamily/Winged helix DNA-binding domain"/>
    <property type="match status" value="1"/>
</dbReference>
<dbReference type="GO" id="GO:0032993">
    <property type="term" value="C:protein-DNA complex"/>
    <property type="evidence" value="ECO:0007669"/>
    <property type="project" value="TreeGrafter"/>
</dbReference>
<dbReference type="Proteomes" id="UP000238982">
    <property type="component" value="Unassembled WGS sequence"/>
</dbReference>
<keyword evidence="2" id="KW-0805">Transcription regulation</keyword>
<dbReference type="EMBL" id="PVGH01000040">
    <property type="protein sequence ID" value="PRF63016.1"/>
    <property type="molecule type" value="Genomic_DNA"/>
</dbReference>
<dbReference type="AlphaFoldDB" id="A0A2S9MUZ7"/>
<name>A0A2S9MUZ7_9BURK</name>
<evidence type="ECO:0000256" key="3">
    <source>
        <dbReference type="ARBA" id="ARBA00023125"/>
    </source>
</evidence>
<dbReference type="PANTHER" id="PTHR30346:SF28">
    <property type="entry name" value="HTH-TYPE TRANSCRIPTIONAL REGULATOR CYNR"/>
    <property type="match status" value="1"/>
</dbReference>
<proteinExistence type="inferred from homology"/>
<evidence type="ECO:0000256" key="2">
    <source>
        <dbReference type="ARBA" id="ARBA00023015"/>
    </source>
</evidence>